<sequence length="201" mass="22042">MSLEELYAKCKAYARDCYAFLPRTSYWDYLKSFSSSKKNIFTFVNYSLLGIPFYPINDEGSVSVIQQHSVPFGAYGGGYAGHTGVRDYWSQYLEAGANWIDGHYGYKTGWSMPLVQSLGVEGHRGTHVSVPLNQRDFGKIAVNSGAGVGGYYAENVHTGVDWKEGNVNHQQGVAVPFAGIGVNTGTSVSFPALNTFLRKIV</sequence>
<protein>
    <submittedName>
        <fullName evidence="3">M23 family peptidase</fullName>
    </submittedName>
</protein>
<dbReference type="EMBL" id="UXUI01010510">
    <property type="protein sequence ID" value="VDD95314.1"/>
    <property type="molecule type" value="Genomic_DNA"/>
</dbReference>
<organism evidence="3">
    <name type="scientific">Enterobius vermicularis</name>
    <name type="common">Human pinworm</name>
    <dbReference type="NCBI Taxonomy" id="51028"/>
    <lineage>
        <taxon>Eukaryota</taxon>
        <taxon>Metazoa</taxon>
        <taxon>Ecdysozoa</taxon>
        <taxon>Nematoda</taxon>
        <taxon>Chromadorea</taxon>
        <taxon>Rhabditida</taxon>
        <taxon>Spirurina</taxon>
        <taxon>Oxyuridomorpha</taxon>
        <taxon>Oxyuroidea</taxon>
        <taxon>Oxyuridae</taxon>
        <taxon>Enterobius</taxon>
    </lineage>
</organism>
<evidence type="ECO:0000313" key="1">
    <source>
        <dbReference type="EMBL" id="VDD95314.1"/>
    </source>
</evidence>
<dbReference type="AlphaFoldDB" id="A0A0N4VIR9"/>
<dbReference type="Proteomes" id="UP000274131">
    <property type="component" value="Unassembled WGS sequence"/>
</dbReference>
<keyword evidence="2" id="KW-1185">Reference proteome</keyword>
<evidence type="ECO:0000313" key="3">
    <source>
        <dbReference type="WBParaSite" id="EVEC_0001072201-mRNA-1"/>
    </source>
</evidence>
<reference evidence="1 2" key="2">
    <citation type="submission" date="2018-10" db="EMBL/GenBank/DDBJ databases">
        <authorList>
            <consortium name="Pathogen Informatics"/>
        </authorList>
    </citation>
    <scope>NUCLEOTIDE SEQUENCE [LARGE SCALE GENOMIC DNA]</scope>
</reference>
<evidence type="ECO:0000313" key="2">
    <source>
        <dbReference type="Proteomes" id="UP000274131"/>
    </source>
</evidence>
<name>A0A0N4VIR9_ENTVE</name>
<dbReference type="OrthoDB" id="5837358at2759"/>
<gene>
    <name evidence="1" type="ORF">EVEC_LOCUS10065</name>
</gene>
<dbReference type="WBParaSite" id="EVEC_0001072201-mRNA-1">
    <property type="protein sequence ID" value="EVEC_0001072201-mRNA-1"/>
    <property type="gene ID" value="EVEC_0001072201"/>
</dbReference>
<proteinExistence type="predicted"/>
<reference evidence="3" key="1">
    <citation type="submission" date="2017-02" db="UniProtKB">
        <authorList>
            <consortium name="WormBaseParasite"/>
        </authorList>
    </citation>
    <scope>IDENTIFICATION</scope>
</reference>
<accession>A0A0N4VIR9</accession>